<sequence>MIVWKKSMQLAKTVFDVTTTFPPGQRYVLVAQMQRAALSIVSNIAEGSRRTQREFHNFLRIAFGSASELEVQIRLSSERGYLDSTASKKLHEDLGHVLRFLNRTLRALKTY</sequence>
<accession>A0A928TUW9</accession>
<proteinExistence type="predicted"/>
<organism evidence="1 2">
    <name type="scientific">candidate division WWE3 bacterium</name>
    <dbReference type="NCBI Taxonomy" id="2053526"/>
    <lineage>
        <taxon>Bacteria</taxon>
        <taxon>Katanobacteria</taxon>
    </lineage>
</organism>
<evidence type="ECO:0000313" key="1">
    <source>
        <dbReference type="EMBL" id="MBE7524870.1"/>
    </source>
</evidence>
<dbReference type="AlphaFoldDB" id="A0A928TUW9"/>
<dbReference type="PANTHER" id="PTHR38471:SF2">
    <property type="entry name" value="FOUR HELIX BUNDLE PROTEIN"/>
    <property type="match status" value="1"/>
</dbReference>
<dbReference type="InterPro" id="IPR036583">
    <property type="entry name" value="23S_rRNA_IVS_sf"/>
</dbReference>
<dbReference type="InterPro" id="IPR012657">
    <property type="entry name" value="23S_rRNA-intervening_sequence"/>
</dbReference>
<dbReference type="NCBIfam" id="TIGR02436">
    <property type="entry name" value="four helix bundle protein"/>
    <property type="match status" value="1"/>
</dbReference>
<dbReference type="SUPFAM" id="SSF158446">
    <property type="entry name" value="IVS-encoded protein-like"/>
    <property type="match status" value="1"/>
</dbReference>
<comment type="caution">
    <text evidence="1">The sequence shown here is derived from an EMBL/GenBank/DDBJ whole genome shotgun (WGS) entry which is preliminary data.</text>
</comment>
<evidence type="ECO:0000313" key="2">
    <source>
        <dbReference type="Proteomes" id="UP000710385"/>
    </source>
</evidence>
<protein>
    <submittedName>
        <fullName evidence="1">Four helix bundle protein</fullName>
    </submittedName>
</protein>
<name>A0A928TUW9_UNCKA</name>
<dbReference type="Pfam" id="PF05635">
    <property type="entry name" value="23S_rRNA_IVP"/>
    <property type="match status" value="1"/>
</dbReference>
<dbReference type="Gene3D" id="1.20.1440.60">
    <property type="entry name" value="23S rRNA-intervening sequence"/>
    <property type="match status" value="1"/>
</dbReference>
<gene>
    <name evidence="1" type="ORF">HS096_00510</name>
</gene>
<dbReference type="PANTHER" id="PTHR38471">
    <property type="entry name" value="FOUR HELIX BUNDLE PROTEIN"/>
    <property type="match status" value="1"/>
</dbReference>
<dbReference type="Proteomes" id="UP000710385">
    <property type="component" value="Unassembled WGS sequence"/>
</dbReference>
<dbReference type="EMBL" id="JABTTY010000001">
    <property type="protein sequence ID" value="MBE7524870.1"/>
    <property type="molecule type" value="Genomic_DNA"/>
</dbReference>
<reference evidence="1" key="1">
    <citation type="submission" date="2020-05" db="EMBL/GenBank/DDBJ databases">
        <title>High-Quality Genomes of Partial-Nitritation/Anammox System by Hierarchical Clustering Based Hybrid Assembly.</title>
        <authorList>
            <person name="Liu L."/>
            <person name="Wang Y."/>
            <person name="Che Y."/>
            <person name="Chen Y."/>
            <person name="Xia Y."/>
            <person name="Luo R."/>
            <person name="Cheng S.H."/>
            <person name="Zheng C."/>
            <person name="Zhang T."/>
        </authorList>
    </citation>
    <scope>NUCLEOTIDE SEQUENCE</scope>
    <source>
        <strain evidence="1">H1_PAT1</strain>
    </source>
</reference>
<dbReference type="CDD" id="cd16377">
    <property type="entry name" value="23S_rRNA_IVP_like"/>
    <property type="match status" value="1"/>
</dbReference>